<feature type="compositionally biased region" description="Pro residues" evidence="1">
    <location>
        <begin position="205"/>
        <end position="216"/>
    </location>
</feature>
<dbReference type="AlphaFoldDB" id="A0AAE1EXN8"/>
<protein>
    <submittedName>
        <fullName evidence="2">Uncharacterized protein</fullName>
    </submittedName>
</protein>
<proteinExistence type="predicted"/>
<dbReference type="EMBL" id="JAWQEG010004007">
    <property type="protein sequence ID" value="KAK3863458.1"/>
    <property type="molecule type" value="Genomic_DNA"/>
</dbReference>
<organism evidence="2 3">
    <name type="scientific">Petrolisthes cinctipes</name>
    <name type="common">Flat porcelain crab</name>
    <dbReference type="NCBI Taxonomy" id="88211"/>
    <lineage>
        <taxon>Eukaryota</taxon>
        <taxon>Metazoa</taxon>
        <taxon>Ecdysozoa</taxon>
        <taxon>Arthropoda</taxon>
        <taxon>Crustacea</taxon>
        <taxon>Multicrustacea</taxon>
        <taxon>Malacostraca</taxon>
        <taxon>Eumalacostraca</taxon>
        <taxon>Eucarida</taxon>
        <taxon>Decapoda</taxon>
        <taxon>Pleocyemata</taxon>
        <taxon>Anomura</taxon>
        <taxon>Galatheoidea</taxon>
        <taxon>Porcellanidae</taxon>
        <taxon>Petrolisthes</taxon>
    </lineage>
</organism>
<evidence type="ECO:0000256" key="1">
    <source>
        <dbReference type="SAM" id="MobiDB-lite"/>
    </source>
</evidence>
<keyword evidence="3" id="KW-1185">Reference proteome</keyword>
<evidence type="ECO:0000313" key="2">
    <source>
        <dbReference type="EMBL" id="KAK3863458.1"/>
    </source>
</evidence>
<gene>
    <name evidence="2" type="ORF">Pcinc_030765</name>
</gene>
<feature type="region of interest" description="Disordered" evidence="1">
    <location>
        <begin position="198"/>
        <end position="268"/>
    </location>
</feature>
<feature type="compositionally biased region" description="Basic residues" evidence="1">
    <location>
        <begin position="258"/>
        <end position="268"/>
    </location>
</feature>
<comment type="caution">
    <text evidence="2">The sequence shown here is derived from an EMBL/GenBank/DDBJ whole genome shotgun (WGS) entry which is preliminary data.</text>
</comment>
<evidence type="ECO:0000313" key="3">
    <source>
        <dbReference type="Proteomes" id="UP001286313"/>
    </source>
</evidence>
<feature type="compositionally biased region" description="Polar residues" evidence="1">
    <location>
        <begin position="219"/>
        <end position="249"/>
    </location>
</feature>
<dbReference type="Proteomes" id="UP001286313">
    <property type="component" value="Unassembled WGS sequence"/>
</dbReference>
<reference evidence="2" key="1">
    <citation type="submission" date="2023-10" db="EMBL/GenBank/DDBJ databases">
        <title>Genome assemblies of two species of porcelain crab, Petrolisthes cinctipes and Petrolisthes manimaculis (Anomura: Porcellanidae).</title>
        <authorList>
            <person name="Angst P."/>
        </authorList>
    </citation>
    <scope>NUCLEOTIDE SEQUENCE</scope>
    <source>
        <strain evidence="2">PB745_01</strain>
        <tissue evidence="2">Gill</tissue>
    </source>
</reference>
<sequence length="268" mass="30571">MYSSPSSRKTSVYRLRSAPTSRASSIPRYSDGDEEPSPSNKNRNFMVIPRLSLTRPRTLERDKPSWHSKTVTPHNRSKSQSREDEVIGKRRSDSCSIPYRRRDSLTLSPSRVSFQDYQGLPLSSTIENTQARSADNQQLFWPRSTSKMSRSMIYPDYSYSDYQSYDPFEDEAVDTTRSVETLEADLTDLMNQIAQRYQGSAANTPSPPRSESPPPYEQVLQQKSQTKQVHSLQKSAPGSLSGSRRTSQDLGIVEKGTRRCHMKKKNQF</sequence>
<feature type="compositionally biased region" description="Basic and acidic residues" evidence="1">
    <location>
        <begin position="80"/>
        <end position="93"/>
    </location>
</feature>
<accession>A0AAE1EXN8</accession>
<name>A0AAE1EXN8_PETCI</name>
<feature type="compositionally biased region" description="Polar residues" evidence="1">
    <location>
        <begin position="1"/>
        <end position="10"/>
    </location>
</feature>
<feature type="region of interest" description="Disordered" evidence="1">
    <location>
        <begin position="1"/>
        <end position="102"/>
    </location>
</feature>